<keyword evidence="5" id="KW-1185">Reference proteome</keyword>
<dbReference type="Pfam" id="PF16673">
    <property type="entry name" value="TRAF_BIRC3_bd"/>
    <property type="match status" value="1"/>
</dbReference>
<proteinExistence type="predicted"/>
<keyword evidence="1" id="KW-0175">Coiled coil</keyword>
<dbReference type="PANTHER" id="PTHR10131:SF96">
    <property type="entry name" value="TNF RECEPTOR-ASSOCIATED FACTOR 1"/>
    <property type="match status" value="1"/>
</dbReference>
<feature type="domain" description="MATH" evidence="3">
    <location>
        <begin position="211"/>
        <end position="288"/>
    </location>
</feature>
<dbReference type="GO" id="GO:0005164">
    <property type="term" value="F:tumor necrosis factor receptor binding"/>
    <property type="evidence" value="ECO:0007669"/>
    <property type="project" value="TreeGrafter"/>
</dbReference>
<evidence type="ECO:0000256" key="1">
    <source>
        <dbReference type="SAM" id="Coils"/>
    </source>
</evidence>
<comment type="caution">
    <text evidence="4">The sequence shown here is derived from an EMBL/GenBank/DDBJ whole genome shotgun (WGS) entry which is preliminary data.</text>
</comment>
<feature type="non-terminal residue" evidence="4">
    <location>
        <position position="1"/>
    </location>
</feature>
<sequence>YIPSACLSVFCSQCCDSIAETHMLKAIQGNGSYHCPEARGESATFKHQEERAVLFLRSGGNTEMVQKHETSAHLGHLQLLLQATSTLQACLQTSKTHSPDAQLRQALAALHLQGGVEVDGGDIEAGGQKSVGEPGESAVAHSLQDDQMAMLLGQRLEELQQRVNVYENIVTVLNREMEKTQLTISEQQQKLVIKDSIISSLSQRITAQEDVSYNGTFLWKVTFFLLDQNQKEHVIDAFRPDLASSSFQRPVSDMNVASGCPLFFPLAKLRSPRHAYVKDDTLFIKCIVDTTV</sequence>
<protein>
    <submittedName>
        <fullName evidence="4">Uncharacterized protein</fullName>
    </submittedName>
</protein>
<evidence type="ECO:0000313" key="4">
    <source>
        <dbReference type="EMBL" id="KAG9328464.1"/>
    </source>
</evidence>
<organism evidence="4 5">
    <name type="scientific">Albula glossodonta</name>
    <name type="common">roundjaw bonefish</name>
    <dbReference type="NCBI Taxonomy" id="121402"/>
    <lineage>
        <taxon>Eukaryota</taxon>
        <taxon>Metazoa</taxon>
        <taxon>Chordata</taxon>
        <taxon>Craniata</taxon>
        <taxon>Vertebrata</taxon>
        <taxon>Euteleostomi</taxon>
        <taxon>Actinopterygii</taxon>
        <taxon>Neopterygii</taxon>
        <taxon>Teleostei</taxon>
        <taxon>Albuliformes</taxon>
        <taxon>Albulidae</taxon>
        <taxon>Albula</taxon>
    </lineage>
</organism>
<feature type="domain" description="TNF receptor-associated factor BIRC3 binding" evidence="2">
    <location>
        <begin position="153"/>
        <end position="206"/>
    </location>
</feature>
<dbReference type="Gene3D" id="2.60.210.10">
    <property type="entry name" value="Apoptosis, Tumor Necrosis Factor Receptor Associated Protein 2, Chain A"/>
    <property type="match status" value="1"/>
</dbReference>
<dbReference type="GO" id="GO:0043122">
    <property type="term" value="P:regulation of canonical NF-kappaB signal transduction"/>
    <property type="evidence" value="ECO:0007669"/>
    <property type="project" value="TreeGrafter"/>
</dbReference>
<dbReference type="SUPFAM" id="SSF49599">
    <property type="entry name" value="TRAF domain-like"/>
    <property type="match status" value="1"/>
</dbReference>
<dbReference type="PANTHER" id="PTHR10131">
    <property type="entry name" value="TNF RECEPTOR ASSOCIATED FACTOR"/>
    <property type="match status" value="1"/>
</dbReference>
<dbReference type="Proteomes" id="UP000824540">
    <property type="component" value="Unassembled WGS sequence"/>
</dbReference>
<dbReference type="InterPro" id="IPR002083">
    <property type="entry name" value="MATH/TRAF_dom"/>
</dbReference>
<dbReference type="InterPro" id="IPR032070">
    <property type="entry name" value="TRAF_BIRC3-bd"/>
</dbReference>
<gene>
    <name evidence="4" type="ORF">JZ751_013863</name>
</gene>
<evidence type="ECO:0000259" key="2">
    <source>
        <dbReference type="Pfam" id="PF16673"/>
    </source>
</evidence>
<dbReference type="AlphaFoldDB" id="A0A8T2MJS5"/>
<dbReference type="EMBL" id="JAFBMS010002212">
    <property type="protein sequence ID" value="KAG9328464.1"/>
    <property type="molecule type" value="Genomic_DNA"/>
</dbReference>
<dbReference type="OrthoDB" id="6499288at2759"/>
<evidence type="ECO:0000259" key="3">
    <source>
        <dbReference type="Pfam" id="PF22486"/>
    </source>
</evidence>
<evidence type="ECO:0000313" key="5">
    <source>
        <dbReference type="Proteomes" id="UP000824540"/>
    </source>
</evidence>
<feature type="coiled-coil region" evidence="1">
    <location>
        <begin position="149"/>
        <end position="190"/>
    </location>
</feature>
<reference evidence="4" key="1">
    <citation type="thesis" date="2021" institute="BYU ScholarsArchive" country="Provo, UT, USA">
        <title>Applications of and Algorithms for Genome Assembly and Genomic Analyses with an Emphasis on Marine Teleosts.</title>
        <authorList>
            <person name="Pickett B.D."/>
        </authorList>
    </citation>
    <scope>NUCLEOTIDE SEQUENCE</scope>
    <source>
        <strain evidence="4">HI-2016</strain>
    </source>
</reference>
<name>A0A8T2MJS5_9TELE</name>
<dbReference type="InterPro" id="IPR008974">
    <property type="entry name" value="TRAF-like"/>
</dbReference>
<dbReference type="Gene3D" id="1.20.5.170">
    <property type="match status" value="1"/>
</dbReference>
<accession>A0A8T2MJS5</accession>
<dbReference type="GO" id="GO:0009898">
    <property type="term" value="C:cytoplasmic side of plasma membrane"/>
    <property type="evidence" value="ECO:0007669"/>
    <property type="project" value="TreeGrafter"/>
</dbReference>
<dbReference type="Pfam" id="PF22486">
    <property type="entry name" value="MATH_2"/>
    <property type="match status" value="1"/>
</dbReference>